<accession>B8CYD8</accession>
<dbReference type="InterPro" id="IPR028082">
    <property type="entry name" value="Peripla_BP_I"/>
</dbReference>
<dbReference type="RefSeq" id="WP_012636490.1">
    <property type="nucleotide sequence ID" value="NC_011899.1"/>
</dbReference>
<dbReference type="InterPro" id="IPR010982">
    <property type="entry name" value="Lambda_DNA-bd_dom_sf"/>
</dbReference>
<evidence type="ECO:0000259" key="4">
    <source>
        <dbReference type="PROSITE" id="PS50932"/>
    </source>
</evidence>
<keyword evidence="6" id="KW-1185">Reference proteome</keyword>
<dbReference type="PANTHER" id="PTHR30146:SF109">
    <property type="entry name" value="HTH-TYPE TRANSCRIPTIONAL REGULATOR GALS"/>
    <property type="match status" value="1"/>
</dbReference>
<dbReference type="PROSITE" id="PS00356">
    <property type="entry name" value="HTH_LACI_1"/>
    <property type="match status" value="1"/>
</dbReference>
<dbReference type="KEGG" id="hor:Hore_15580"/>
<dbReference type="Pfam" id="PF00356">
    <property type="entry name" value="LacI"/>
    <property type="match status" value="1"/>
</dbReference>
<dbReference type="eggNOG" id="COG1609">
    <property type="taxonomic scope" value="Bacteria"/>
</dbReference>
<dbReference type="GO" id="GO:0000976">
    <property type="term" value="F:transcription cis-regulatory region binding"/>
    <property type="evidence" value="ECO:0007669"/>
    <property type="project" value="TreeGrafter"/>
</dbReference>
<dbReference type="GO" id="GO:0003700">
    <property type="term" value="F:DNA-binding transcription factor activity"/>
    <property type="evidence" value="ECO:0007669"/>
    <property type="project" value="TreeGrafter"/>
</dbReference>
<dbReference type="Proteomes" id="UP000000719">
    <property type="component" value="Chromosome"/>
</dbReference>
<dbReference type="CDD" id="cd01392">
    <property type="entry name" value="HTH_LacI"/>
    <property type="match status" value="1"/>
</dbReference>
<evidence type="ECO:0000256" key="3">
    <source>
        <dbReference type="ARBA" id="ARBA00023163"/>
    </source>
</evidence>
<keyword evidence="3" id="KW-0804">Transcription</keyword>
<dbReference type="HOGENOM" id="CLU_037628_6_1_9"/>
<dbReference type="InterPro" id="IPR046335">
    <property type="entry name" value="LacI/GalR-like_sensor"/>
</dbReference>
<dbReference type="STRING" id="373903.Hore_15580"/>
<sequence length="336" mass="37310">MGLTIKDIAQKAGVSTATVSRVLNNSKPVSPQLKKKVLKVVEETGYRPNALARGLIKKHTALIGVIIPDVANLNFAEMIKGIEQVADENNFDIILSSSGANVDKELEIFDVFIEKQLDGIIFSGVFFTDRHKEFFNKYNIPTVIVGQNFPGVELPSVTINNFQAAYEATSYLIELGHRRIGMITGPLKDIAAGLDRYRGFSAALKEYKVKEIEEYVVEGDFNIDSGYRCMEDILTGKEVPPTAIFAASDKIAIGAMNCCYDKGYKVPDDISIIGFDDTEVASVVRPSLTTIHQNHQEIGSTTAQLLIDRIKGRHNRAINVQLPYRLIERESTRKIR</sequence>
<dbReference type="AlphaFoldDB" id="B8CYD8"/>
<dbReference type="Gene3D" id="3.40.50.2300">
    <property type="match status" value="2"/>
</dbReference>
<protein>
    <submittedName>
        <fullName evidence="5">Transcriptional regulator, LacI family</fullName>
    </submittedName>
</protein>
<gene>
    <name evidence="5" type="ordered locus">Hore_15580</name>
</gene>
<proteinExistence type="predicted"/>
<dbReference type="OrthoDB" id="9784962at2"/>
<name>B8CYD8_HALOH</name>
<dbReference type="CDD" id="cd19975">
    <property type="entry name" value="PBP1_CcpA-like"/>
    <property type="match status" value="1"/>
</dbReference>
<dbReference type="InterPro" id="IPR000843">
    <property type="entry name" value="HTH_LacI"/>
</dbReference>
<dbReference type="PANTHER" id="PTHR30146">
    <property type="entry name" value="LACI-RELATED TRANSCRIPTIONAL REPRESSOR"/>
    <property type="match status" value="1"/>
</dbReference>
<evidence type="ECO:0000256" key="2">
    <source>
        <dbReference type="ARBA" id="ARBA00023125"/>
    </source>
</evidence>
<dbReference type="EMBL" id="CP001098">
    <property type="protein sequence ID" value="ACL70307.1"/>
    <property type="molecule type" value="Genomic_DNA"/>
</dbReference>
<dbReference type="Pfam" id="PF13377">
    <property type="entry name" value="Peripla_BP_3"/>
    <property type="match status" value="1"/>
</dbReference>
<reference evidence="5 6" key="1">
    <citation type="journal article" date="2009" name="PLoS ONE">
        <title>Genome analysis of the anaerobic thermohalophilic bacterium Halothermothrix orenii.</title>
        <authorList>
            <person name="Mavromatis K."/>
            <person name="Ivanova N."/>
            <person name="Anderson I."/>
            <person name="Lykidis A."/>
            <person name="Hooper S.D."/>
            <person name="Sun H."/>
            <person name="Kunin V."/>
            <person name="Lapidus A."/>
            <person name="Hugenholtz P."/>
            <person name="Patel B."/>
            <person name="Kyrpides N.C."/>
        </authorList>
    </citation>
    <scope>NUCLEOTIDE SEQUENCE [LARGE SCALE GENOMIC DNA]</scope>
    <source>
        <strain evidence="6">H 168 / OCM 544 / DSM 9562</strain>
    </source>
</reference>
<keyword evidence="2" id="KW-0238">DNA-binding</keyword>
<dbReference type="SMART" id="SM00354">
    <property type="entry name" value="HTH_LACI"/>
    <property type="match status" value="1"/>
</dbReference>
<keyword evidence="1" id="KW-0805">Transcription regulation</keyword>
<organism evidence="5 6">
    <name type="scientific">Halothermothrix orenii (strain H 168 / OCM 544 / DSM 9562)</name>
    <dbReference type="NCBI Taxonomy" id="373903"/>
    <lineage>
        <taxon>Bacteria</taxon>
        <taxon>Bacillati</taxon>
        <taxon>Bacillota</taxon>
        <taxon>Clostridia</taxon>
        <taxon>Halanaerobiales</taxon>
        <taxon>Halothermotrichaceae</taxon>
        <taxon>Halothermothrix</taxon>
    </lineage>
</organism>
<evidence type="ECO:0000313" key="6">
    <source>
        <dbReference type="Proteomes" id="UP000000719"/>
    </source>
</evidence>
<dbReference type="PROSITE" id="PS50932">
    <property type="entry name" value="HTH_LACI_2"/>
    <property type="match status" value="1"/>
</dbReference>
<dbReference type="Gene3D" id="1.10.260.40">
    <property type="entry name" value="lambda repressor-like DNA-binding domains"/>
    <property type="match status" value="1"/>
</dbReference>
<dbReference type="SUPFAM" id="SSF47413">
    <property type="entry name" value="lambda repressor-like DNA-binding domains"/>
    <property type="match status" value="1"/>
</dbReference>
<feature type="domain" description="HTH lacI-type" evidence="4">
    <location>
        <begin position="3"/>
        <end position="57"/>
    </location>
</feature>
<dbReference type="SUPFAM" id="SSF53822">
    <property type="entry name" value="Periplasmic binding protein-like I"/>
    <property type="match status" value="1"/>
</dbReference>
<evidence type="ECO:0000256" key="1">
    <source>
        <dbReference type="ARBA" id="ARBA00023015"/>
    </source>
</evidence>
<evidence type="ECO:0000313" key="5">
    <source>
        <dbReference type="EMBL" id="ACL70307.1"/>
    </source>
</evidence>
<dbReference type="PRINTS" id="PR00036">
    <property type="entry name" value="HTHLACI"/>
</dbReference>